<evidence type="ECO:0000256" key="6">
    <source>
        <dbReference type="ARBA" id="ARBA00033409"/>
    </source>
</evidence>
<dbReference type="RefSeq" id="WP_147190560.1">
    <property type="nucleotide sequence ID" value="NZ_CP042435.1"/>
</dbReference>
<dbReference type="InterPro" id="IPR003717">
    <property type="entry name" value="RecO"/>
</dbReference>
<comment type="function">
    <text evidence="7">Involved in DNA repair and RecF pathway recombination.</text>
</comment>
<evidence type="ECO:0000256" key="1">
    <source>
        <dbReference type="ARBA" id="ARBA00007452"/>
    </source>
</evidence>
<dbReference type="GO" id="GO:0006310">
    <property type="term" value="P:DNA recombination"/>
    <property type="evidence" value="ECO:0007669"/>
    <property type="project" value="UniProtKB-UniRule"/>
</dbReference>
<dbReference type="Gene3D" id="2.40.50.140">
    <property type="entry name" value="Nucleic acid-binding proteins"/>
    <property type="match status" value="1"/>
</dbReference>
<dbReference type="InterPro" id="IPR012340">
    <property type="entry name" value="NA-bd_OB-fold"/>
</dbReference>
<dbReference type="GO" id="GO:0043590">
    <property type="term" value="C:bacterial nucleoid"/>
    <property type="evidence" value="ECO:0007669"/>
    <property type="project" value="TreeGrafter"/>
</dbReference>
<evidence type="ECO:0000256" key="5">
    <source>
        <dbReference type="ARBA" id="ARBA00023204"/>
    </source>
</evidence>
<keyword evidence="4 7" id="KW-0233">DNA recombination</keyword>
<dbReference type="Pfam" id="PF11967">
    <property type="entry name" value="RecO_N"/>
    <property type="match status" value="1"/>
</dbReference>
<protein>
    <recommendedName>
        <fullName evidence="2 7">DNA repair protein RecO</fullName>
    </recommendedName>
    <alternativeName>
        <fullName evidence="6 7">Recombination protein O</fullName>
    </alternativeName>
</protein>
<name>A0A5B8VCU8_9BACT</name>
<dbReference type="Gene3D" id="1.20.1440.120">
    <property type="entry name" value="Recombination protein O, C-terminal domain"/>
    <property type="match status" value="1"/>
</dbReference>
<comment type="similarity">
    <text evidence="1 7">Belongs to the RecO family.</text>
</comment>
<dbReference type="EMBL" id="CP042435">
    <property type="protein sequence ID" value="QEC68496.1"/>
    <property type="molecule type" value="Genomic_DNA"/>
</dbReference>
<evidence type="ECO:0000313" key="9">
    <source>
        <dbReference type="EMBL" id="QEC68496.1"/>
    </source>
</evidence>
<keyword evidence="3 7" id="KW-0227">DNA damage</keyword>
<evidence type="ECO:0000256" key="4">
    <source>
        <dbReference type="ARBA" id="ARBA00023172"/>
    </source>
</evidence>
<dbReference type="SUPFAM" id="SSF50249">
    <property type="entry name" value="Nucleic acid-binding proteins"/>
    <property type="match status" value="1"/>
</dbReference>
<keyword evidence="5 7" id="KW-0234">DNA repair</keyword>
<evidence type="ECO:0000256" key="3">
    <source>
        <dbReference type="ARBA" id="ARBA00022763"/>
    </source>
</evidence>
<dbReference type="AlphaFoldDB" id="A0A5B8VCU8"/>
<dbReference type="InterPro" id="IPR022572">
    <property type="entry name" value="DNA_rep/recomb_RecO_N"/>
</dbReference>
<dbReference type="PANTHER" id="PTHR33991">
    <property type="entry name" value="DNA REPAIR PROTEIN RECO"/>
    <property type="match status" value="1"/>
</dbReference>
<dbReference type="NCBIfam" id="TIGR00613">
    <property type="entry name" value="reco"/>
    <property type="match status" value="1"/>
</dbReference>
<reference evidence="9 10" key="1">
    <citation type="journal article" date="2016" name="Int. J. Syst. Evol. Microbiol.">
        <title>Panacibacter ginsenosidivorans gen. nov., sp. nov., with ginsenoside converting activity isolated from soil of a ginseng field.</title>
        <authorList>
            <person name="Siddiqi M.Z."/>
            <person name="Muhammad Shafi S."/>
            <person name="Choi K.D."/>
            <person name="Im W.T."/>
        </authorList>
    </citation>
    <scope>NUCLEOTIDE SEQUENCE [LARGE SCALE GENOMIC DNA]</scope>
    <source>
        <strain evidence="9 10">Gsoil1550</strain>
    </source>
</reference>
<keyword evidence="10" id="KW-1185">Reference proteome</keyword>
<feature type="domain" description="DNA replication/recombination mediator RecO N-terminal" evidence="8">
    <location>
        <begin position="1"/>
        <end position="80"/>
    </location>
</feature>
<organism evidence="9 10">
    <name type="scientific">Panacibacter ginsenosidivorans</name>
    <dbReference type="NCBI Taxonomy" id="1813871"/>
    <lineage>
        <taxon>Bacteria</taxon>
        <taxon>Pseudomonadati</taxon>
        <taxon>Bacteroidota</taxon>
        <taxon>Chitinophagia</taxon>
        <taxon>Chitinophagales</taxon>
        <taxon>Chitinophagaceae</taxon>
        <taxon>Panacibacter</taxon>
    </lineage>
</organism>
<dbReference type="Proteomes" id="UP000321533">
    <property type="component" value="Chromosome"/>
</dbReference>
<dbReference type="Pfam" id="PF02565">
    <property type="entry name" value="RecO_C"/>
    <property type="match status" value="1"/>
</dbReference>
<dbReference type="KEGG" id="pgin:FRZ67_14715"/>
<gene>
    <name evidence="7 9" type="primary">recO</name>
    <name evidence="9" type="ORF">FRZ67_14715</name>
</gene>
<evidence type="ECO:0000256" key="2">
    <source>
        <dbReference type="ARBA" id="ARBA00021310"/>
    </source>
</evidence>
<dbReference type="InterPro" id="IPR042242">
    <property type="entry name" value="RecO_C"/>
</dbReference>
<proteinExistence type="inferred from homology"/>
<dbReference type="SUPFAM" id="SSF57863">
    <property type="entry name" value="ArfGap/RecO-like zinc finger"/>
    <property type="match status" value="1"/>
</dbReference>
<accession>A0A5B8VCU8</accession>
<dbReference type="HAMAP" id="MF_00201">
    <property type="entry name" value="RecO"/>
    <property type="match status" value="1"/>
</dbReference>
<sequence>MITHKTKGIVLRTVKYGETSVIATVYTELFGIQSYIVKGVRQTSKKGSSKASYFQPAAMLEMEVYHNELKNLQFIKDYQWSYLYTALFFDVIKNAAAMYLIELLQHALKQPEANPELFYLIEDSLKQLDKGNETLTANMPLYFTLHLLAELGFQVQGEYNMQTPVLDLQDGNFVAAIPDHNFYVTNDLAKTTAAINNINFYSDLENFQLNRNTRRQLLEAYAQYLALHIEGFGELRSLKVLQEVLS</sequence>
<evidence type="ECO:0000313" key="10">
    <source>
        <dbReference type="Proteomes" id="UP000321533"/>
    </source>
</evidence>
<dbReference type="OrthoDB" id="9789152at2"/>
<dbReference type="GO" id="GO:0006302">
    <property type="term" value="P:double-strand break repair"/>
    <property type="evidence" value="ECO:0007669"/>
    <property type="project" value="TreeGrafter"/>
</dbReference>
<evidence type="ECO:0000256" key="7">
    <source>
        <dbReference type="HAMAP-Rule" id="MF_00201"/>
    </source>
</evidence>
<dbReference type="InterPro" id="IPR037278">
    <property type="entry name" value="ARFGAP/RecO"/>
</dbReference>
<dbReference type="PANTHER" id="PTHR33991:SF1">
    <property type="entry name" value="DNA REPAIR PROTEIN RECO"/>
    <property type="match status" value="1"/>
</dbReference>
<evidence type="ECO:0000259" key="8">
    <source>
        <dbReference type="Pfam" id="PF11967"/>
    </source>
</evidence>